<evidence type="ECO:0000256" key="3">
    <source>
        <dbReference type="RuleBase" id="RU367040"/>
    </source>
</evidence>
<evidence type="ECO:0000256" key="1">
    <source>
        <dbReference type="ARBA" id="ARBA00007209"/>
    </source>
</evidence>
<keyword evidence="4" id="KW-0175">Coiled coil</keyword>
<dbReference type="GO" id="GO:0060294">
    <property type="term" value="P:cilium movement involved in cell motility"/>
    <property type="evidence" value="ECO:0007669"/>
    <property type="project" value="UniProtKB-UniRule"/>
</dbReference>
<keyword evidence="3" id="KW-0966">Cell projection</keyword>
<dbReference type="RefSeq" id="XP_026676093.1">
    <property type="nucleotide sequence ID" value="XM_026820292.1"/>
</dbReference>
<keyword evidence="3" id="KW-0282">Flagellum</keyword>
<evidence type="ECO:0000256" key="2">
    <source>
        <dbReference type="ARBA" id="ARBA00022490"/>
    </source>
</evidence>
<dbReference type="KEGG" id="dci:103504829"/>
<proteinExistence type="inferred from homology"/>
<dbReference type="GO" id="GO:0060271">
    <property type="term" value="P:cilium assembly"/>
    <property type="evidence" value="ECO:0007669"/>
    <property type="project" value="UniProtKB-UniRule"/>
</dbReference>
<comment type="subcellular location">
    <subcellularLocation>
        <location evidence="3">Cytoplasm</location>
        <location evidence="3">Cytoskeleton</location>
        <location evidence="3">Cilium axoneme</location>
    </subcellularLocation>
</comment>
<accession>A0A3Q0IN61</accession>
<evidence type="ECO:0000313" key="5">
    <source>
        <dbReference type="Proteomes" id="UP000079169"/>
    </source>
</evidence>
<dbReference type="Proteomes" id="UP000079169">
    <property type="component" value="Unplaced"/>
</dbReference>
<dbReference type="InterPro" id="IPR000435">
    <property type="entry name" value="Tektins"/>
</dbReference>
<dbReference type="GO" id="GO:0005930">
    <property type="term" value="C:axoneme"/>
    <property type="evidence" value="ECO:0007669"/>
    <property type="project" value="UniProtKB-SubCell"/>
</dbReference>
<dbReference type="GO" id="GO:0015630">
    <property type="term" value="C:microtubule cytoskeleton"/>
    <property type="evidence" value="ECO:0007669"/>
    <property type="project" value="UniProtKB-UniRule"/>
</dbReference>
<gene>
    <name evidence="6" type="primary">LOC103504829</name>
</gene>
<dbReference type="InterPro" id="IPR048256">
    <property type="entry name" value="Tektin-like"/>
</dbReference>
<dbReference type="STRING" id="121845.A0A3Q0IN61"/>
<keyword evidence="5" id="KW-1185">Reference proteome</keyword>
<dbReference type="AlphaFoldDB" id="A0A3Q0IN61"/>
<dbReference type="GO" id="GO:0005634">
    <property type="term" value="C:nucleus"/>
    <property type="evidence" value="ECO:0007669"/>
    <property type="project" value="TreeGrafter"/>
</dbReference>
<evidence type="ECO:0000313" key="6">
    <source>
        <dbReference type="RefSeq" id="XP_026676093.1"/>
    </source>
</evidence>
<keyword evidence="3" id="KW-0969">Cilium</keyword>
<organism evidence="5 6">
    <name type="scientific">Diaphorina citri</name>
    <name type="common">Asian citrus psyllid</name>
    <dbReference type="NCBI Taxonomy" id="121845"/>
    <lineage>
        <taxon>Eukaryota</taxon>
        <taxon>Metazoa</taxon>
        <taxon>Ecdysozoa</taxon>
        <taxon>Arthropoda</taxon>
        <taxon>Hexapoda</taxon>
        <taxon>Insecta</taxon>
        <taxon>Pterygota</taxon>
        <taxon>Neoptera</taxon>
        <taxon>Paraneoptera</taxon>
        <taxon>Hemiptera</taxon>
        <taxon>Sternorrhyncha</taxon>
        <taxon>Psylloidea</taxon>
        <taxon>Psyllidae</taxon>
        <taxon>Diaphorininae</taxon>
        <taxon>Diaphorina</taxon>
    </lineage>
</organism>
<reference evidence="6" key="1">
    <citation type="submission" date="2025-08" db="UniProtKB">
        <authorList>
            <consortium name="RefSeq"/>
        </authorList>
    </citation>
    <scope>IDENTIFICATION</scope>
</reference>
<comment type="similarity">
    <text evidence="1 3">Belongs to the tektin family.</text>
</comment>
<sequence>MRNLEYFELKTLETFKKIFTAKVQEAWEQINRLQDILSLVRKMNALDKCQSQIEKEIQHLSEEKSLTEREIELYNLNFTVVNECLTLRDEKTSNDLCRDAVERELNSELKTLETFKKIFTAKVQEAWEQINRLQDIRYKILCDINDKEEAVSIDSHCLGLDKHSANITLKHNVGSSMFYQDIRYKILCDINDKEEAVSIDSHCLGLDKHSANITLKHNALKSPQSQIPHEAWLENARYLKQRGESEVSASKKLRESIVLPRDQSHNELCTQNEQTNYAMRKRIYETMKIRNELEWQKTVVS</sequence>
<dbReference type="PANTHER" id="PTHR19960">
    <property type="entry name" value="TEKTIN"/>
    <property type="match status" value="1"/>
</dbReference>
<name>A0A3Q0IN61_DIACI</name>
<feature type="coiled-coil region" evidence="4">
    <location>
        <begin position="50"/>
        <end position="77"/>
    </location>
</feature>
<dbReference type="GeneID" id="103504829"/>
<dbReference type="Pfam" id="PF03148">
    <property type="entry name" value="Tektin"/>
    <property type="match status" value="2"/>
</dbReference>
<evidence type="ECO:0000256" key="4">
    <source>
        <dbReference type="SAM" id="Coils"/>
    </source>
</evidence>
<dbReference type="PANTHER" id="PTHR19960:SF7">
    <property type="entry name" value="TEKTIN"/>
    <property type="match status" value="1"/>
</dbReference>
<keyword evidence="2" id="KW-0963">Cytoplasm</keyword>
<dbReference type="PaxDb" id="121845-A0A3Q0IN61"/>
<protein>
    <recommendedName>
        <fullName evidence="3">Tektin</fullName>
    </recommendedName>
</protein>